<dbReference type="EMBL" id="JAUKUD010000005">
    <property type="protein sequence ID" value="KAK0742939.1"/>
    <property type="molecule type" value="Genomic_DNA"/>
</dbReference>
<feature type="compositionally biased region" description="Basic and acidic residues" evidence="1">
    <location>
        <begin position="515"/>
        <end position="526"/>
    </location>
</feature>
<reference evidence="2" key="1">
    <citation type="submission" date="2023-06" db="EMBL/GenBank/DDBJ databases">
        <title>Genome-scale phylogeny and comparative genomics of the fungal order Sordariales.</title>
        <authorList>
            <consortium name="Lawrence Berkeley National Laboratory"/>
            <person name="Hensen N."/>
            <person name="Bonometti L."/>
            <person name="Westerberg I."/>
            <person name="Brannstrom I.O."/>
            <person name="Guillou S."/>
            <person name="Cros-Aarteil S."/>
            <person name="Calhoun S."/>
            <person name="Haridas S."/>
            <person name="Kuo A."/>
            <person name="Mondo S."/>
            <person name="Pangilinan J."/>
            <person name="Riley R."/>
            <person name="LaButti K."/>
            <person name="Andreopoulos B."/>
            <person name="Lipzen A."/>
            <person name="Chen C."/>
            <person name="Yanf M."/>
            <person name="Daum C."/>
            <person name="Ng V."/>
            <person name="Clum A."/>
            <person name="Steindorff A."/>
            <person name="Ohm R."/>
            <person name="Martin F."/>
            <person name="Silar P."/>
            <person name="Natvig D."/>
            <person name="Lalanne C."/>
            <person name="Gautier V."/>
            <person name="Ament-velasquez S.L."/>
            <person name="Kruys A."/>
            <person name="Hutchinson M.I."/>
            <person name="Powell A.J."/>
            <person name="Barry K."/>
            <person name="Miller A.N."/>
            <person name="Grigoriev I.V."/>
            <person name="Debuchy R."/>
            <person name="Gladieux P."/>
            <person name="Thoren M.H."/>
            <person name="Johannesson H."/>
        </authorList>
    </citation>
    <scope>NUCLEOTIDE SEQUENCE</scope>
    <source>
        <strain evidence="2">SMH3187-1</strain>
    </source>
</reference>
<evidence type="ECO:0000313" key="3">
    <source>
        <dbReference type="Proteomes" id="UP001172155"/>
    </source>
</evidence>
<feature type="compositionally biased region" description="Acidic residues" evidence="1">
    <location>
        <begin position="451"/>
        <end position="468"/>
    </location>
</feature>
<feature type="region of interest" description="Disordered" evidence="1">
    <location>
        <begin position="261"/>
        <end position="490"/>
    </location>
</feature>
<comment type="caution">
    <text evidence="2">The sequence shown here is derived from an EMBL/GenBank/DDBJ whole genome shotgun (WGS) entry which is preliminary data.</text>
</comment>
<feature type="region of interest" description="Disordered" evidence="1">
    <location>
        <begin position="131"/>
        <end position="171"/>
    </location>
</feature>
<protein>
    <submittedName>
        <fullName evidence="2">Uncharacterized protein</fullName>
    </submittedName>
</protein>
<feature type="compositionally biased region" description="Basic and acidic residues" evidence="1">
    <location>
        <begin position="141"/>
        <end position="157"/>
    </location>
</feature>
<feature type="compositionally biased region" description="Acidic residues" evidence="1">
    <location>
        <begin position="287"/>
        <end position="296"/>
    </location>
</feature>
<dbReference type="Proteomes" id="UP001172155">
    <property type="component" value="Unassembled WGS sequence"/>
</dbReference>
<evidence type="ECO:0000256" key="1">
    <source>
        <dbReference type="SAM" id="MobiDB-lite"/>
    </source>
</evidence>
<accession>A0AA40EP61</accession>
<proteinExistence type="predicted"/>
<name>A0AA40EP61_9PEZI</name>
<organism evidence="2 3">
    <name type="scientific">Schizothecium vesticola</name>
    <dbReference type="NCBI Taxonomy" id="314040"/>
    <lineage>
        <taxon>Eukaryota</taxon>
        <taxon>Fungi</taxon>
        <taxon>Dikarya</taxon>
        <taxon>Ascomycota</taxon>
        <taxon>Pezizomycotina</taxon>
        <taxon>Sordariomycetes</taxon>
        <taxon>Sordariomycetidae</taxon>
        <taxon>Sordariales</taxon>
        <taxon>Schizotheciaceae</taxon>
        <taxon>Schizothecium</taxon>
    </lineage>
</organism>
<feature type="region of interest" description="Disordered" evidence="1">
    <location>
        <begin position="508"/>
        <end position="532"/>
    </location>
</feature>
<feature type="compositionally biased region" description="Low complexity" evidence="1">
    <location>
        <begin position="277"/>
        <end position="286"/>
    </location>
</feature>
<evidence type="ECO:0000313" key="2">
    <source>
        <dbReference type="EMBL" id="KAK0742939.1"/>
    </source>
</evidence>
<feature type="compositionally biased region" description="Basic and acidic residues" evidence="1">
    <location>
        <begin position="307"/>
        <end position="321"/>
    </location>
</feature>
<feature type="compositionally biased region" description="Polar residues" evidence="1">
    <location>
        <begin position="323"/>
        <end position="340"/>
    </location>
</feature>
<sequence length="532" mass="58480">MTQAPPSSVRLHITPLDPDLLTVVLSSALLPKATNISYHALETFPEKRYGFLNLPPDDAEKLKKKLNGAVVKGQKIRIQTARPESLPTPLGDEMARPKETDTSRDVKKRKRDDVVVLEGAQLEGGRKVKRGWTAAAAADEAQDKDRRARKEKGEKRDKKEKKARRQEKSKFTDHEECLVKTILPANAVPAEDAGAVASKSKKKKNAREVVVHEFEKTTKFPTFLKTTVASTGAKRELEYVEGKGWVDETGTVVEPVKAKPVTRSRAPIFKKRAPVPDSSSSSSSGADESDEEDASDSESTSASPLPKADRKGKVAQMKDSEPSLPQSDSARPKSSGSPKNLSIRIPPATPKDAKVHPLEALYKRPAPADGVTTEPEQTSEKPFSFFDHANDDASDGEAPAATTNEEEGPKTQQALMMTPFTRRDIETRGIRSAAPTPDTAHPSRRFKPWDDDAADGNIAEESEDEDMVGEGSPSGKATRAAGGREEAAATSDFQKWFWENRGDINRSWKKRRKQAGKEKRYRENKARMAKAI</sequence>
<feature type="compositionally biased region" description="Basic and acidic residues" evidence="1">
    <location>
        <begin position="93"/>
        <end position="105"/>
    </location>
</feature>
<feature type="region of interest" description="Disordered" evidence="1">
    <location>
        <begin position="80"/>
        <end position="110"/>
    </location>
</feature>
<keyword evidence="3" id="KW-1185">Reference proteome</keyword>
<dbReference type="AlphaFoldDB" id="A0AA40EP61"/>
<gene>
    <name evidence="2" type="ORF">B0T18DRAFT_430330</name>
</gene>